<keyword evidence="1" id="KW-0472">Membrane</keyword>
<dbReference type="AlphaFoldDB" id="A0A1F6CHB6"/>
<feature type="transmembrane region" description="Helical" evidence="1">
    <location>
        <begin position="6"/>
        <end position="22"/>
    </location>
</feature>
<gene>
    <name evidence="2" type="ORF">A2678_02190</name>
</gene>
<protein>
    <submittedName>
        <fullName evidence="2">Uncharacterized protein</fullName>
    </submittedName>
</protein>
<comment type="caution">
    <text evidence="2">The sequence shown here is derived from an EMBL/GenBank/DDBJ whole genome shotgun (WGS) entry which is preliminary data.</text>
</comment>
<evidence type="ECO:0000313" key="3">
    <source>
        <dbReference type="Proteomes" id="UP000178815"/>
    </source>
</evidence>
<proteinExistence type="predicted"/>
<evidence type="ECO:0000313" key="2">
    <source>
        <dbReference type="EMBL" id="OGG48654.1"/>
    </source>
</evidence>
<dbReference type="Proteomes" id="UP000178815">
    <property type="component" value="Unassembled WGS sequence"/>
</dbReference>
<dbReference type="EMBL" id="MFKU01000010">
    <property type="protein sequence ID" value="OGG48654.1"/>
    <property type="molecule type" value="Genomic_DNA"/>
</dbReference>
<keyword evidence="1" id="KW-1133">Transmembrane helix</keyword>
<name>A0A1F6CHB6_9BACT</name>
<keyword evidence="1" id="KW-0812">Transmembrane</keyword>
<dbReference type="STRING" id="1798481.A2678_02190"/>
<accession>A0A1F6CHB6</accession>
<sequence length="134" mass="15644">MYLIPIAISIVLFIAFFVLTCYESRRGGRFFTPMRERLDETIGRLGFILTHVDFAAFLRDETRHLISRAGHAAAHLSLRAVRSVERVLTRLVRYLRMHHTIDMRPGENTREFVRTLSDFKDSLKETRPEVPTIL</sequence>
<evidence type="ECO:0000256" key="1">
    <source>
        <dbReference type="SAM" id="Phobius"/>
    </source>
</evidence>
<reference evidence="2 3" key="1">
    <citation type="journal article" date="2016" name="Nat. Commun.">
        <title>Thousands of microbial genomes shed light on interconnected biogeochemical processes in an aquifer system.</title>
        <authorList>
            <person name="Anantharaman K."/>
            <person name="Brown C.T."/>
            <person name="Hug L.A."/>
            <person name="Sharon I."/>
            <person name="Castelle C.J."/>
            <person name="Probst A.J."/>
            <person name="Thomas B.C."/>
            <person name="Singh A."/>
            <person name="Wilkins M.J."/>
            <person name="Karaoz U."/>
            <person name="Brodie E.L."/>
            <person name="Williams K.H."/>
            <person name="Hubbard S.S."/>
            <person name="Banfield J.F."/>
        </authorList>
    </citation>
    <scope>NUCLEOTIDE SEQUENCE [LARGE SCALE GENOMIC DNA]</scope>
</reference>
<organism evidence="2 3">
    <name type="scientific">Candidatus Kaiserbacteria bacterium RIFCSPHIGHO2_01_FULL_53_31</name>
    <dbReference type="NCBI Taxonomy" id="1798481"/>
    <lineage>
        <taxon>Bacteria</taxon>
        <taxon>Candidatus Kaiseribacteriota</taxon>
    </lineage>
</organism>